<proteinExistence type="predicted"/>
<evidence type="ECO:0000313" key="4">
    <source>
        <dbReference type="Proteomes" id="UP000320475"/>
    </source>
</evidence>
<evidence type="ECO:0008006" key="5">
    <source>
        <dbReference type="Google" id="ProtNLM"/>
    </source>
</evidence>
<feature type="region of interest" description="Disordered" evidence="1">
    <location>
        <begin position="533"/>
        <end position="557"/>
    </location>
</feature>
<dbReference type="AlphaFoldDB" id="A0A507CYB0"/>
<name>A0A507CYB0_9FUNG</name>
<dbReference type="SUPFAM" id="SSF48403">
    <property type="entry name" value="Ankyrin repeat"/>
    <property type="match status" value="1"/>
</dbReference>
<protein>
    <recommendedName>
        <fullName evidence="5">F-box domain-containing protein</fullName>
    </recommendedName>
</protein>
<evidence type="ECO:0000313" key="3">
    <source>
        <dbReference type="EMBL" id="TPX44197.1"/>
    </source>
</evidence>
<sequence length="626" mass="67371">MDPPAKVWHSSGLVRLIAPCTPTTRTNKNLTTCSINHIPNEILETIFIYSSSNTLPLASRRFRRLGTSLLLRARWILFRDGFELALARCWSLRFMRKSSTCQCARRPSISSATANPPKLFPCPLELTQMEICAVLLANGAHVQGAAYALQVAVSMKHFNLADMLLECGSSPDVKLHSKRSFLKKIGDAWRADSRVPLSFGQSISTAPATNSINESDPPTAASIPTAAVNGHVNDQPLPQAQHNLQAANAIQPLVPRRWVPTNHTESDTLLLKAVKSRNMQVASLLLAPRPLPRPPGIASRKPSLGKPARASIIASAPLSPSPVSESAILAPPPRPIRAVRLPPAVLQSALRLAIKNNHPEMTSLLISAGAVPSANMVNDLLARAITWRMSLGYVNKYRDVLVRVIPALPPPEWARIEVQTVRAVCEIGSVPVIRCLFESSSHDVHPDIASGVCLYACVYSGNYNAATYVLDEAGANVDYFSWSRVLFCVGLAFTQGLAMCMFAALCGIWTAGLAEGILGTGSPLFGIDGRSSSSSGSGGSSSSSSSSLSNRDPDAGDGSSSNGWNTVLYMAALILPSLIALVVLYRLAPFHGMVKSLFKVIRAKVHRSRELRARQAAHNNIALEQV</sequence>
<keyword evidence="2" id="KW-0812">Transmembrane</keyword>
<dbReference type="Gene3D" id="1.25.40.20">
    <property type="entry name" value="Ankyrin repeat-containing domain"/>
    <property type="match status" value="1"/>
</dbReference>
<dbReference type="VEuPathDB" id="FungiDB:SeMB42_g06040"/>
<dbReference type="SMART" id="SM00248">
    <property type="entry name" value="ANK"/>
    <property type="match status" value="3"/>
</dbReference>
<dbReference type="Proteomes" id="UP000320475">
    <property type="component" value="Unassembled WGS sequence"/>
</dbReference>
<feature type="transmembrane region" description="Helical" evidence="2">
    <location>
        <begin position="485"/>
        <end position="511"/>
    </location>
</feature>
<dbReference type="OrthoDB" id="194358at2759"/>
<dbReference type="InterPro" id="IPR036770">
    <property type="entry name" value="Ankyrin_rpt-contain_sf"/>
</dbReference>
<dbReference type="EMBL" id="QEAM01000193">
    <property type="protein sequence ID" value="TPX44197.1"/>
    <property type="molecule type" value="Genomic_DNA"/>
</dbReference>
<comment type="caution">
    <text evidence="3">The sequence shown here is derived from an EMBL/GenBank/DDBJ whole genome shotgun (WGS) entry which is preliminary data.</text>
</comment>
<feature type="transmembrane region" description="Helical" evidence="2">
    <location>
        <begin position="567"/>
        <end position="588"/>
    </location>
</feature>
<reference evidence="3 4" key="1">
    <citation type="journal article" date="2019" name="Sci. Rep.">
        <title>Comparative genomics of chytrid fungi reveal insights into the obligate biotrophic and pathogenic lifestyle of Synchytrium endobioticum.</title>
        <authorList>
            <person name="van de Vossenberg B.T.L.H."/>
            <person name="Warris S."/>
            <person name="Nguyen H.D.T."/>
            <person name="van Gent-Pelzer M.P.E."/>
            <person name="Joly D.L."/>
            <person name="van de Geest H.C."/>
            <person name="Bonants P.J.M."/>
            <person name="Smith D.S."/>
            <person name="Levesque C.A."/>
            <person name="van der Lee T.A.J."/>
        </authorList>
    </citation>
    <scope>NUCLEOTIDE SEQUENCE [LARGE SCALE GENOMIC DNA]</scope>
    <source>
        <strain evidence="3 4">LEV6574</strain>
    </source>
</reference>
<organism evidence="3 4">
    <name type="scientific">Synchytrium endobioticum</name>
    <dbReference type="NCBI Taxonomy" id="286115"/>
    <lineage>
        <taxon>Eukaryota</taxon>
        <taxon>Fungi</taxon>
        <taxon>Fungi incertae sedis</taxon>
        <taxon>Chytridiomycota</taxon>
        <taxon>Chytridiomycota incertae sedis</taxon>
        <taxon>Chytridiomycetes</taxon>
        <taxon>Synchytriales</taxon>
        <taxon>Synchytriaceae</taxon>
        <taxon>Synchytrium</taxon>
    </lineage>
</organism>
<evidence type="ECO:0000256" key="1">
    <source>
        <dbReference type="SAM" id="MobiDB-lite"/>
    </source>
</evidence>
<feature type="compositionally biased region" description="Low complexity" evidence="1">
    <location>
        <begin position="533"/>
        <end position="547"/>
    </location>
</feature>
<dbReference type="InterPro" id="IPR002110">
    <property type="entry name" value="Ankyrin_rpt"/>
</dbReference>
<evidence type="ECO:0000256" key="2">
    <source>
        <dbReference type="SAM" id="Phobius"/>
    </source>
</evidence>
<keyword evidence="2" id="KW-0472">Membrane</keyword>
<gene>
    <name evidence="3" type="ORF">SeLEV6574_g04641</name>
</gene>
<accession>A0A507CYB0</accession>
<keyword evidence="2" id="KW-1133">Transmembrane helix</keyword>